<dbReference type="AlphaFoldDB" id="A0AAF0YXQ6"/>
<dbReference type="PANTHER" id="PTHR34386:SF1">
    <property type="entry name" value="GLUTAREDOXIN-LIKE PROTEIN NRDH"/>
    <property type="match status" value="1"/>
</dbReference>
<feature type="domain" description="Glutaredoxin" evidence="1">
    <location>
        <begin position="14"/>
        <end position="69"/>
    </location>
</feature>
<dbReference type="Proteomes" id="UP000234560">
    <property type="component" value="Chromosome"/>
</dbReference>
<reference evidence="2" key="1">
    <citation type="submission" date="2017-12" db="EMBL/GenBank/DDBJ databases">
        <authorList>
            <person name="Thomas-White K."/>
            <person name="Wolfe A.J."/>
        </authorList>
    </citation>
    <scope>NUCLEOTIDE SEQUENCE</scope>
    <source>
        <strain evidence="2">UMB0763</strain>
    </source>
</reference>
<dbReference type="PROSITE" id="PS51354">
    <property type="entry name" value="GLUTAREDOXIN_2"/>
    <property type="match status" value="1"/>
</dbReference>
<dbReference type="InterPro" id="IPR036249">
    <property type="entry name" value="Thioredoxin-like_sf"/>
</dbReference>
<dbReference type="GO" id="GO:0045454">
    <property type="term" value="P:cell redox homeostasis"/>
    <property type="evidence" value="ECO:0007669"/>
    <property type="project" value="TreeGrafter"/>
</dbReference>
<dbReference type="Gene3D" id="3.40.30.10">
    <property type="entry name" value="Glutaredoxin"/>
    <property type="match status" value="1"/>
</dbReference>
<evidence type="ECO:0000313" key="3">
    <source>
        <dbReference type="Proteomes" id="UP000234560"/>
    </source>
</evidence>
<organism evidence="2 3">
    <name type="scientific">Corynebacterium pyruviciproducens</name>
    <dbReference type="NCBI Taxonomy" id="598660"/>
    <lineage>
        <taxon>Bacteria</taxon>
        <taxon>Bacillati</taxon>
        <taxon>Actinomycetota</taxon>
        <taxon>Actinomycetes</taxon>
        <taxon>Mycobacteriales</taxon>
        <taxon>Corynebacteriaceae</taxon>
        <taxon>Corynebacterium</taxon>
    </lineage>
</organism>
<evidence type="ECO:0000259" key="1">
    <source>
        <dbReference type="Pfam" id="PF00462"/>
    </source>
</evidence>
<gene>
    <name evidence="2" type="ORF">CYJ47_06525</name>
</gene>
<sequence>MLICKLNLAPEINVYTKPGCPQCKQTKRWLDNRNIDYNEIDVTTDREAYLYITDALGYKQAPVVEVDREEHWSGFNKENLEWLARYL</sequence>
<protein>
    <submittedName>
        <fullName evidence="2">Glutaredoxin family protein</fullName>
    </submittedName>
</protein>
<name>A0AAF0YXQ6_9CORY</name>
<dbReference type="Pfam" id="PF00462">
    <property type="entry name" value="Glutaredoxin"/>
    <property type="match status" value="1"/>
</dbReference>
<proteinExistence type="predicted"/>
<dbReference type="GO" id="GO:0009055">
    <property type="term" value="F:electron transfer activity"/>
    <property type="evidence" value="ECO:0007669"/>
    <property type="project" value="TreeGrafter"/>
</dbReference>
<dbReference type="RefSeq" id="WP_101678962.1">
    <property type="nucleotide sequence ID" value="NZ_CP136958.1"/>
</dbReference>
<dbReference type="SUPFAM" id="SSF52833">
    <property type="entry name" value="Thioredoxin-like"/>
    <property type="match status" value="1"/>
</dbReference>
<dbReference type="EMBL" id="CP136958">
    <property type="protein sequence ID" value="WOT03403.1"/>
    <property type="molecule type" value="Genomic_DNA"/>
</dbReference>
<dbReference type="KEGG" id="cpyr:CYJ47_06525"/>
<accession>A0AAF0YXQ6</accession>
<evidence type="ECO:0000313" key="2">
    <source>
        <dbReference type="EMBL" id="WOT03403.1"/>
    </source>
</evidence>
<dbReference type="InterPro" id="IPR002109">
    <property type="entry name" value="Glutaredoxin"/>
</dbReference>
<reference evidence="2" key="2">
    <citation type="submission" date="2023-10" db="EMBL/GenBank/DDBJ databases">
        <authorList>
            <person name="Choi B."/>
        </authorList>
    </citation>
    <scope>NUCLEOTIDE SEQUENCE</scope>
    <source>
        <strain evidence="2">UMB0763</strain>
    </source>
</reference>
<dbReference type="PANTHER" id="PTHR34386">
    <property type="entry name" value="GLUTAREDOXIN"/>
    <property type="match status" value="1"/>
</dbReference>
<dbReference type="InterPro" id="IPR051548">
    <property type="entry name" value="Grx-like_ET"/>
</dbReference>
<dbReference type="CDD" id="cd02976">
    <property type="entry name" value="NrdH"/>
    <property type="match status" value="1"/>
</dbReference>